<dbReference type="InterPro" id="IPR025660">
    <property type="entry name" value="Pept_his_AS"/>
</dbReference>
<organism evidence="3 4">
    <name type="scientific">Aureibaculum algae</name>
    <dbReference type="NCBI Taxonomy" id="2584122"/>
    <lineage>
        <taxon>Bacteria</taxon>
        <taxon>Pseudomonadati</taxon>
        <taxon>Bacteroidota</taxon>
        <taxon>Flavobacteriia</taxon>
        <taxon>Flavobacteriales</taxon>
        <taxon>Flavobacteriaceae</taxon>
        <taxon>Aureibaculum</taxon>
    </lineage>
</organism>
<accession>A0A5B7TZI4</accession>
<dbReference type="GO" id="GO:0008234">
    <property type="term" value="F:cysteine-type peptidase activity"/>
    <property type="evidence" value="ECO:0007669"/>
    <property type="project" value="InterPro"/>
</dbReference>
<dbReference type="EMBL" id="CP040749">
    <property type="protein sequence ID" value="QCX40197.1"/>
    <property type="molecule type" value="Genomic_DNA"/>
</dbReference>
<dbReference type="SUPFAM" id="SSF54001">
    <property type="entry name" value="Cysteine proteinases"/>
    <property type="match status" value="1"/>
</dbReference>
<dbReference type="SMART" id="SM00645">
    <property type="entry name" value="Pept_C1"/>
    <property type="match status" value="1"/>
</dbReference>
<dbReference type="CDD" id="cd02619">
    <property type="entry name" value="Peptidase_C1"/>
    <property type="match status" value="1"/>
</dbReference>
<dbReference type="InterPro" id="IPR038765">
    <property type="entry name" value="Papain-like_cys_pep_sf"/>
</dbReference>
<dbReference type="InterPro" id="IPR000668">
    <property type="entry name" value="Peptidase_C1A_C"/>
</dbReference>
<dbReference type="Pfam" id="PF00112">
    <property type="entry name" value="Peptidase_C1"/>
    <property type="match status" value="1"/>
</dbReference>
<evidence type="ECO:0000313" key="4">
    <source>
        <dbReference type="Proteomes" id="UP000306229"/>
    </source>
</evidence>
<dbReference type="PROSITE" id="PS51257">
    <property type="entry name" value="PROKAR_LIPOPROTEIN"/>
    <property type="match status" value="1"/>
</dbReference>
<dbReference type="KEGG" id="fbe:FF125_17725"/>
<evidence type="ECO:0000256" key="1">
    <source>
        <dbReference type="ARBA" id="ARBA00008455"/>
    </source>
</evidence>
<protein>
    <recommendedName>
        <fullName evidence="2">Peptidase C1A papain C-terminal domain-containing protein</fullName>
    </recommendedName>
</protein>
<dbReference type="GO" id="GO:0006508">
    <property type="term" value="P:proteolysis"/>
    <property type="evidence" value="ECO:0007669"/>
    <property type="project" value="InterPro"/>
</dbReference>
<dbReference type="RefSeq" id="WP_138951031.1">
    <property type="nucleotide sequence ID" value="NZ_CP040749.1"/>
</dbReference>
<dbReference type="AlphaFoldDB" id="A0A5B7TZI4"/>
<sequence length="305" mass="33927">MRKIVFLSFLFLSLLSCDDLELTIEDKIINNDVFVVDPVNQNFGAEGSFCYGFSEPSTGNKANIDIPLEFPTSVDLSSLLPPIGNQGKQGSCVAWATGYYLKGFQENLEDKNNNIQNPNNLLSPAFIYNQIKATDCASGSQIPSALELISNTGIVTLNEMPYNENECDKQPTEVQINLAEENKILTFSYLDGNTLFDQAKAFLNNSQPIVIAISIDRNHFGKIDTNGDSVYREFENTDGAHAMLVVGYDDEKSAFKTVNSWGENWGNSGFVWIDYKAFKDVLNTDSEFKILCEAWVSEDEILPAI</sequence>
<reference evidence="3 4" key="1">
    <citation type="submission" date="2019-05" db="EMBL/GenBank/DDBJ databases">
        <title>Algicella ahnfeltiae gen. nov., sp. nov., a novel marine bacterium of the family Flavobacteriaceae isolated from a red alga.</title>
        <authorList>
            <person name="Nedashkovskaya O.I."/>
            <person name="Kukhlevskiy A.D."/>
            <person name="Kim S.-G."/>
            <person name="Zhukova N.V."/>
            <person name="Mikhailov V.V."/>
        </authorList>
    </citation>
    <scope>NUCLEOTIDE SEQUENCE [LARGE SCALE GENOMIC DNA]</scope>
    <source>
        <strain evidence="3 4">10Alg115</strain>
    </source>
</reference>
<name>A0A5B7TZI4_9FLAO</name>
<feature type="domain" description="Peptidase C1A papain C-terminal" evidence="2">
    <location>
        <begin position="70"/>
        <end position="290"/>
    </location>
</feature>
<proteinExistence type="inferred from homology"/>
<dbReference type="OrthoDB" id="3648721at2"/>
<dbReference type="PROSITE" id="PS00639">
    <property type="entry name" value="THIOL_PROTEASE_HIS"/>
    <property type="match status" value="1"/>
</dbReference>
<dbReference type="PANTHER" id="PTHR12411">
    <property type="entry name" value="CYSTEINE PROTEASE FAMILY C1-RELATED"/>
    <property type="match status" value="1"/>
</dbReference>
<gene>
    <name evidence="3" type="ORF">FF125_17725</name>
</gene>
<dbReference type="Gene3D" id="3.90.70.10">
    <property type="entry name" value="Cysteine proteinases"/>
    <property type="match status" value="1"/>
</dbReference>
<evidence type="ECO:0000313" key="3">
    <source>
        <dbReference type="EMBL" id="QCX40197.1"/>
    </source>
</evidence>
<comment type="similarity">
    <text evidence="1">Belongs to the peptidase C1 family.</text>
</comment>
<dbReference type="InterPro" id="IPR013128">
    <property type="entry name" value="Peptidase_C1A"/>
</dbReference>
<keyword evidence="4" id="KW-1185">Reference proteome</keyword>
<evidence type="ECO:0000259" key="2">
    <source>
        <dbReference type="SMART" id="SM00645"/>
    </source>
</evidence>
<dbReference type="Proteomes" id="UP000306229">
    <property type="component" value="Chromosome"/>
</dbReference>